<dbReference type="AlphaFoldDB" id="A0A7J6VL12"/>
<dbReference type="EMBL" id="JABWDY010030734">
    <property type="protein sequence ID" value="KAF5185417.1"/>
    <property type="molecule type" value="Genomic_DNA"/>
</dbReference>
<keyword evidence="2" id="KW-1185">Reference proteome</keyword>
<accession>A0A7J6VL12</accession>
<name>A0A7J6VL12_THATH</name>
<organism evidence="1 2">
    <name type="scientific">Thalictrum thalictroides</name>
    <name type="common">Rue-anemone</name>
    <name type="synonym">Anemone thalictroides</name>
    <dbReference type="NCBI Taxonomy" id="46969"/>
    <lineage>
        <taxon>Eukaryota</taxon>
        <taxon>Viridiplantae</taxon>
        <taxon>Streptophyta</taxon>
        <taxon>Embryophyta</taxon>
        <taxon>Tracheophyta</taxon>
        <taxon>Spermatophyta</taxon>
        <taxon>Magnoliopsida</taxon>
        <taxon>Ranunculales</taxon>
        <taxon>Ranunculaceae</taxon>
        <taxon>Thalictroideae</taxon>
        <taxon>Thalictrum</taxon>
    </lineage>
</organism>
<protein>
    <submittedName>
        <fullName evidence="1">Uncharacterized protein</fullName>
    </submittedName>
</protein>
<proteinExistence type="predicted"/>
<dbReference type="Proteomes" id="UP000554482">
    <property type="component" value="Unassembled WGS sequence"/>
</dbReference>
<gene>
    <name evidence="1" type="ORF">FRX31_024999</name>
</gene>
<evidence type="ECO:0000313" key="2">
    <source>
        <dbReference type="Proteomes" id="UP000554482"/>
    </source>
</evidence>
<evidence type="ECO:0000313" key="1">
    <source>
        <dbReference type="EMBL" id="KAF5185417.1"/>
    </source>
</evidence>
<reference evidence="1 2" key="1">
    <citation type="submission" date="2020-06" db="EMBL/GenBank/DDBJ databases">
        <title>Transcriptomic and genomic resources for Thalictrum thalictroides and T. hernandezii: Facilitating candidate gene discovery in an emerging model plant lineage.</title>
        <authorList>
            <person name="Arias T."/>
            <person name="Riano-Pachon D.M."/>
            <person name="Di Stilio V.S."/>
        </authorList>
    </citation>
    <scope>NUCLEOTIDE SEQUENCE [LARGE SCALE GENOMIC DNA]</scope>
    <source>
        <strain evidence="2">cv. WT478/WT964</strain>
        <tissue evidence="1">Leaves</tissue>
    </source>
</reference>
<comment type="caution">
    <text evidence="1">The sequence shown here is derived from an EMBL/GenBank/DDBJ whole genome shotgun (WGS) entry which is preliminary data.</text>
</comment>
<sequence length="73" mass="8110">MCERKKSEIESKVGRKEIEIVALYREKGNKEDKTNADLGGILRVGVLHEGRNMVNIGGKRDKSGTQCTHATII</sequence>